<dbReference type="Pfam" id="PF01235">
    <property type="entry name" value="Na_Ala_symp"/>
    <property type="match status" value="1"/>
</dbReference>
<protein>
    <submittedName>
        <fullName evidence="9">Amino acid carrier protein</fullName>
    </submittedName>
</protein>
<feature type="transmembrane region" description="Helical" evidence="8">
    <location>
        <begin position="419"/>
        <end position="436"/>
    </location>
</feature>
<keyword evidence="7 8" id="KW-0472">Membrane</keyword>
<evidence type="ECO:0000256" key="2">
    <source>
        <dbReference type="ARBA" id="ARBA00009261"/>
    </source>
</evidence>
<dbReference type="EMBL" id="CP098755">
    <property type="protein sequence ID" value="USG65658.1"/>
    <property type="molecule type" value="Genomic_DNA"/>
</dbReference>
<sequence length="460" mass="48831">MQTFTEWIAWLGGLIWGPWLVVFFVGVGVYYTIGTGFLQIRKFPFIWKQTFGRAHLKESEIPGEGTLTPRQAVSTALASTIGVGNIVGTTTALAMGGPGAIFWMWASALFGMCTKYAEIVLSIAFREKKEDGTFTGGPAWYMKRGLKSPILATIFSLCVALGCLGGNMVQANSISESIKDIAGISPVAIGIVLLLLVAVVSLGGIKMLGKITEVLVPFMAILYLIGGLIVIIVNFGHVPEAFRSIFSSAFSSTSAGGGIAGFAVMEAIRYGVARGLYSNEAGQGTAPIAHATAKTDHPARQGLWGVMEVFVSTFGVCTITALAVLTTGVMSSDSSPAVLASLAFGSVFPALKYIVTVSLVLFAFSTIIALSFYGETLFKYVAGEKWGPLYRYSFLPFTFIGAVGGLQMVWGIIDILIGIGVIPNLIALVLLSPVVFKLTKQFFAEEGQPVLVRASSPPHD</sequence>
<reference evidence="9" key="1">
    <citation type="submission" date="2022-06" db="EMBL/GenBank/DDBJ databases">
        <title>Genome sequencing of Brevibacillus sp. BB3-R1.</title>
        <authorList>
            <person name="Heo J."/>
            <person name="Lee D."/>
            <person name="Won M."/>
            <person name="Han B.-H."/>
            <person name="Hong S.-B."/>
            <person name="Kwon S.-W."/>
        </authorList>
    </citation>
    <scope>NUCLEOTIDE SEQUENCE</scope>
    <source>
        <strain evidence="9">BB3-R1</strain>
    </source>
</reference>
<dbReference type="Gene3D" id="1.20.1740.10">
    <property type="entry name" value="Amino acid/polyamine transporter I"/>
    <property type="match status" value="1"/>
</dbReference>
<evidence type="ECO:0000256" key="6">
    <source>
        <dbReference type="ARBA" id="ARBA00022989"/>
    </source>
</evidence>
<feature type="transmembrane region" description="Helical" evidence="8">
    <location>
        <begin position="7"/>
        <end position="33"/>
    </location>
</feature>
<keyword evidence="8" id="KW-0769">Symport</keyword>
<feature type="transmembrane region" description="Helical" evidence="8">
    <location>
        <begin position="350"/>
        <end position="373"/>
    </location>
</feature>
<comment type="similarity">
    <text evidence="2 8">Belongs to the alanine or glycine:cation symporter (AGCS) (TC 2.A.25) family.</text>
</comment>
<organism evidence="9 10">
    <name type="scientific">Brevibacillus ruminantium</name>
    <dbReference type="NCBI Taxonomy" id="2950604"/>
    <lineage>
        <taxon>Bacteria</taxon>
        <taxon>Bacillati</taxon>
        <taxon>Bacillota</taxon>
        <taxon>Bacilli</taxon>
        <taxon>Bacillales</taxon>
        <taxon>Paenibacillaceae</taxon>
        <taxon>Brevibacillus</taxon>
    </lineage>
</organism>
<keyword evidence="6 8" id="KW-1133">Transmembrane helix</keyword>
<feature type="transmembrane region" description="Helical" evidence="8">
    <location>
        <begin position="394"/>
        <end position="413"/>
    </location>
</feature>
<evidence type="ECO:0000256" key="7">
    <source>
        <dbReference type="ARBA" id="ARBA00023136"/>
    </source>
</evidence>
<dbReference type="InterPro" id="IPR001463">
    <property type="entry name" value="Na/Ala_symport"/>
</dbReference>
<keyword evidence="3 8" id="KW-0813">Transport</keyword>
<proteinExistence type="inferred from homology"/>
<evidence type="ECO:0000256" key="5">
    <source>
        <dbReference type="ARBA" id="ARBA00022692"/>
    </source>
</evidence>
<dbReference type="PANTHER" id="PTHR30330:SF3">
    <property type="entry name" value="TRANSCRIPTIONAL REGULATOR, LRP FAMILY"/>
    <property type="match status" value="1"/>
</dbReference>
<evidence type="ECO:0000313" key="10">
    <source>
        <dbReference type="Proteomes" id="UP001056500"/>
    </source>
</evidence>
<evidence type="ECO:0000256" key="1">
    <source>
        <dbReference type="ARBA" id="ARBA00004651"/>
    </source>
</evidence>
<evidence type="ECO:0000256" key="4">
    <source>
        <dbReference type="ARBA" id="ARBA00022475"/>
    </source>
</evidence>
<feature type="transmembrane region" description="Helical" evidence="8">
    <location>
        <begin position="241"/>
        <end position="264"/>
    </location>
</feature>
<dbReference type="PRINTS" id="PR00175">
    <property type="entry name" value="NAALASMPORT"/>
</dbReference>
<name>A0ABY4WF57_9BACL</name>
<dbReference type="NCBIfam" id="TIGR00835">
    <property type="entry name" value="agcS"/>
    <property type="match status" value="1"/>
</dbReference>
<keyword evidence="10" id="KW-1185">Reference proteome</keyword>
<keyword evidence="5 8" id="KW-0812">Transmembrane</keyword>
<dbReference type="Proteomes" id="UP001056500">
    <property type="component" value="Chromosome"/>
</dbReference>
<accession>A0ABY4WF57</accession>
<gene>
    <name evidence="9" type="ORF">NDK47_26770</name>
</gene>
<comment type="subcellular location">
    <subcellularLocation>
        <location evidence="1 8">Cell membrane</location>
        <topology evidence="1 8">Multi-pass membrane protein</topology>
    </subcellularLocation>
</comment>
<dbReference type="PANTHER" id="PTHR30330">
    <property type="entry name" value="AGSS FAMILY TRANSPORTER, SODIUM-ALANINE"/>
    <property type="match status" value="1"/>
</dbReference>
<feature type="transmembrane region" description="Helical" evidence="8">
    <location>
        <begin position="150"/>
        <end position="169"/>
    </location>
</feature>
<feature type="transmembrane region" description="Helical" evidence="8">
    <location>
        <begin position="102"/>
        <end position="125"/>
    </location>
</feature>
<evidence type="ECO:0000256" key="8">
    <source>
        <dbReference type="RuleBase" id="RU363064"/>
    </source>
</evidence>
<keyword evidence="4 8" id="KW-1003">Cell membrane</keyword>
<feature type="transmembrane region" description="Helical" evidence="8">
    <location>
        <begin position="214"/>
        <end position="235"/>
    </location>
</feature>
<dbReference type="RefSeq" id="WP_251872745.1">
    <property type="nucleotide sequence ID" value="NZ_CP098755.1"/>
</dbReference>
<evidence type="ECO:0000256" key="3">
    <source>
        <dbReference type="ARBA" id="ARBA00022448"/>
    </source>
</evidence>
<evidence type="ECO:0000313" key="9">
    <source>
        <dbReference type="EMBL" id="USG65658.1"/>
    </source>
</evidence>
<feature type="transmembrane region" description="Helical" evidence="8">
    <location>
        <begin position="309"/>
        <end position="330"/>
    </location>
</feature>
<feature type="transmembrane region" description="Helical" evidence="8">
    <location>
        <begin position="181"/>
        <end position="202"/>
    </location>
</feature>